<sequence length="146" mass="14869">MPALDVPGPHRTSHRAGPLVAEGGAENGGGAVDDVTAALAVAEDAVRPATRYLAAHAAALRVAAAVLAVRRPRLRGRRGVWEVVAAVAPELGEWAAYFGTLELKRQAVAAGASGLVGTREADDLVRDAGAFAQAAAWYCGGGVRHG</sequence>
<gene>
    <name evidence="3" type="ORF">PCC79_12355</name>
</gene>
<feature type="domain" description="SAV-6107-like HEPN" evidence="2">
    <location>
        <begin position="42"/>
        <end position="133"/>
    </location>
</feature>
<proteinExistence type="predicted"/>
<evidence type="ECO:0000313" key="3">
    <source>
        <dbReference type="EMBL" id="WZW97686.1"/>
    </source>
</evidence>
<name>A0ABZ3C4W2_9ACTN</name>
<dbReference type="Pfam" id="PF18726">
    <property type="entry name" value="HEPN_SAV_6107"/>
    <property type="match status" value="1"/>
</dbReference>
<evidence type="ECO:0000256" key="1">
    <source>
        <dbReference type="SAM" id="MobiDB-lite"/>
    </source>
</evidence>
<dbReference type="RefSeq" id="WP_342371995.1">
    <property type="nucleotide sequence ID" value="NZ_CP115965.1"/>
</dbReference>
<accession>A0ABZ3C4W2</accession>
<evidence type="ECO:0000259" key="2">
    <source>
        <dbReference type="Pfam" id="PF18726"/>
    </source>
</evidence>
<reference evidence="3 4" key="1">
    <citation type="journal article" date="2023" name="Environ Microbiome">
        <title>A coral-associated actinobacterium mitigates coral bleaching under heat stress.</title>
        <authorList>
            <person name="Li J."/>
            <person name="Zou Y."/>
            <person name="Li Q."/>
            <person name="Zhang J."/>
            <person name="Bourne D.G."/>
            <person name="Lyu Y."/>
            <person name="Liu C."/>
            <person name="Zhang S."/>
        </authorList>
    </citation>
    <scope>NUCLEOTIDE SEQUENCE [LARGE SCALE GENOMIC DNA]</scope>
    <source>
        <strain evidence="3 4">SCSIO 13291</strain>
    </source>
</reference>
<dbReference type="EMBL" id="CP115965">
    <property type="protein sequence ID" value="WZW97686.1"/>
    <property type="molecule type" value="Genomic_DNA"/>
</dbReference>
<keyword evidence="4" id="KW-1185">Reference proteome</keyword>
<dbReference type="InterPro" id="IPR040891">
    <property type="entry name" value="HEPN_SAV_6107"/>
</dbReference>
<protein>
    <submittedName>
        <fullName evidence="3">SAV_6107 family HEPN domain-containing protein</fullName>
    </submittedName>
</protein>
<evidence type="ECO:0000313" key="4">
    <source>
        <dbReference type="Proteomes" id="UP001434337"/>
    </source>
</evidence>
<feature type="region of interest" description="Disordered" evidence="1">
    <location>
        <begin position="1"/>
        <end position="25"/>
    </location>
</feature>
<organism evidence="3 4">
    <name type="scientific">Propioniciclava soli</name>
    <dbReference type="NCBI Taxonomy" id="2775081"/>
    <lineage>
        <taxon>Bacteria</taxon>
        <taxon>Bacillati</taxon>
        <taxon>Actinomycetota</taxon>
        <taxon>Actinomycetes</taxon>
        <taxon>Propionibacteriales</taxon>
        <taxon>Propionibacteriaceae</taxon>
        <taxon>Propioniciclava</taxon>
    </lineage>
</organism>
<dbReference type="Proteomes" id="UP001434337">
    <property type="component" value="Chromosome"/>
</dbReference>